<protein>
    <recommendedName>
        <fullName evidence="3">Retrotransposon gag domain-containing protein</fullName>
    </recommendedName>
</protein>
<gene>
    <name evidence="1" type="ORF">AYI69_g3627</name>
</gene>
<evidence type="ECO:0000313" key="1">
    <source>
        <dbReference type="EMBL" id="OMJ26954.1"/>
    </source>
</evidence>
<name>A0A1R1YJ87_9FUNG</name>
<dbReference type="OrthoDB" id="10389051at2759"/>
<evidence type="ECO:0008006" key="3">
    <source>
        <dbReference type="Google" id="ProtNLM"/>
    </source>
</evidence>
<sequence>MKEKTRFFGTKFKGGTSDVSNDSLCIKKFDSAIKFTKVKEDDKVELIKLWLEDKAAIWQYEAEQDEDTTEWTLTDWLGKTEKRFGKGKDKASKRDIFELVKLEKLPSETMSEFNRRIKMFIRCMDDTMYTQNLLKKAYLDLISEVDNNIW</sequence>
<keyword evidence="2" id="KW-1185">Reference proteome</keyword>
<evidence type="ECO:0000313" key="2">
    <source>
        <dbReference type="Proteomes" id="UP000187429"/>
    </source>
</evidence>
<comment type="caution">
    <text evidence="1">The sequence shown here is derived from an EMBL/GenBank/DDBJ whole genome shotgun (WGS) entry which is preliminary data.</text>
</comment>
<organism evidence="1 2">
    <name type="scientific">Smittium culicis</name>
    <dbReference type="NCBI Taxonomy" id="133412"/>
    <lineage>
        <taxon>Eukaryota</taxon>
        <taxon>Fungi</taxon>
        <taxon>Fungi incertae sedis</taxon>
        <taxon>Zoopagomycota</taxon>
        <taxon>Kickxellomycotina</taxon>
        <taxon>Harpellomycetes</taxon>
        <taxon>Harpellales</taxon>
        <taxon>Legeriomycetaceae</taxon>
        <taxon>Smittium</taxon>
    </lineage>
</organism>
<proteinExistence type="predicted"/>
<reference evidence="2" key="1">
    <citation type="submission" date="2017-01" db="EMBL/GenBank/DDBJ databases">
        <authorList>
            <person name="Wang Y."/>
            <person name="White M."/>
            <person name="Kvist S."/>
            <person name="Moncalvo J.-M."/>
        </authorList>
    </citation>
    <scope>NUCLEOTIDE SEQUENCE [LARGE SCALE GENOMIC DNA]</scope>
    <source>
        <strain evidence="2">ID-206-W2</strain>
    </source>
</reference>
<dbReference type="Proteomes" id="UP000187429">
    <property type="component" value="Unassembled WGS sequence"/>
</dbReference>
<dbReference type="EMBL" id="LSSM01001256">
    <property type="protein sequence ID" value="OMJ26954.1"/>
    <property type="molecule type" value="Genomic_DNA"/>
</dbReference>
<accession>A0A1R1YJ87</accession>
<dbReference type="AlphaFoldDB" id="A0A1R1YJ87"/>